<dbReference type="InterPro" id="IPR002935">
    <property type="entry name" value="SAM_O-MeTrfase"/>
</dbReference>
<evidence type="ECO:0000256" key="1">
    <source>
        <dbReference type="ARBA" id="ARBA00022603"/>
    </source>
</evidence>
<dbReference type="Gene3D" id="3.40.50.150">
    <property type="entry name" value="Vaccinia Virus protein VP39"/>
    <property type="match status" value="1"/>
</dbReference>
<dbReference type="GO" id="GO:0032259">
    <property type="term" value="P:methylation"/>
    <property type="evidence" value="ECO:0007669"/>
    <property type="project" value="UniProtKB-KW"/>
</dbReference>
<dbReference type="RefSeq" id="WP_094838602.1">
    <property type="nucleotide sequence ID" value="NZ_NEVQ01000017.1"/>
</dbReference>
<keyword evidence="5" id="KW-1185">Reference proteome</keyword>
<dbReference type="CDD" id="cd02440">
    <property type="entry name" value="AdoMet_MTases"/>
    <property type="match status" value="1"/>
</dbReference>
<evidence type="ECO:0000313" key="4">
    <source>
        <dbReference type="EMBL" id="OZI54462.1"/>
    </source>
</evidence>
<gene>
    <name evidence="4" type="ORF">CAL20_18505</name>
</gene>
<dbReference type="PANTHER" id="PTHR10509:SF14">
    <property type="entry name" value="CAFFEOYL-COA O-METHYLTRANSFERASE 3-RELATED"/>
    <property type="match status" value="1"/>
</dbReference>
<dbReference type="GO" id="GO:0008757">
    <property type="term" value="F:S-adenosylmethionine-dependent methyltransferase activity"/>
    <property type="evidence" value="ECO:0007669"/>
    <property type="project" value="TreeGrafter"/>
</dbReference>
<dbReference type="Pfam" id="PF01596">
    <property type="entry name" value="Methyltransf_3"/>
    <property type="match status" value="1"/>
</dbReference>
<name>A0A261TZ70_9BORD</name>
<reference evidence="4 5" key="1">
    <citation type="submission" date="2017-05" db="EMBL/GenBank/DDBJ databases">
        <title>Complete and WGS of Bordetella genogroups.</title>
        <authorList>
            <person name="Spilker T."/>
            <person name="LiPuma J."/>
        </authorList>
    </citation>
    <scope>NUCLEOTIDE SEQUENCE [LARGE SCALE GENOMIC DNA]</scope>
    <source>
        <strain evidence="4 5">AU9919</strain>
    </source>
</reference>
<accession>A0A261TZ70</accession>
<protein>
    <submittedName>
        <fullName evidence="4">Methyltransferase</fullName>
    </submittedName>
</protein>
<dbReference type="PANTHER" id="PTHR10509">
    <property type="entry name" value="O-METHYLTRANSFERASE-RELATED"/>
    <property type="match status" value="1"/>
</dbReference>
<keyword evidence="2 4" id="KW-0808">Transferase</keyword>
<dbReference type="EMBL" id="NEVQ01000017">
    <property type="protein sequence ID" value="OZI54462.1"/>
    <property type="molecule type" value="Genomic_DNA"/>
</dbReference>
<proteinExistence type="predicted"/>
<evidence type="ECO:0000313" key="5">
    <source>
        <dbReference type="Proteomes" id="UP000216885"/>
    </source>
</evidence>
<sequence length="223" mass="24420">MKQALWNDVDDYFEEILHLNDPALEHALNRARDAGLPAHDVAPNQGRLLQIFAQMVQARRILEVGTLGGYSTIWLARALPASGKLISLERNAAYADVARANLAATGLADCTEIVVGDARDILQQWAVSDIEPFDMIFLDADKADNPRYLELALHLARDGTIIVGDNIVRGGRIADPEAIEQADVLGARRFLETLGHDLRLTSTAIQTVGIKGWDGFSLARVSR</sequence>
<dbReference type="AlphaFoldDB" id="A0A261TZ70"/>
<dbReference type="InterPro" id="IPR050362">
    <property type="entry name" value="Cation-dep_OMT"/>
</dbReference>
<comment type="caution">
    <text evidence="4">The sequence shown here is derived from an EMBL/GenBank/DDBJ whole genome shotgun (WGS) entry which is preliminary data.</text>
</comment>
<keyword evidence="1 4" id="KW-0489">Methyltransferase</keyword>
<dbReference type="InterPro" id="IPR029063">
    <property type="entry name" value="SAM-dependent_MTases_sf"/>
</dbReference>
<evidence type="ECO:0000256" key="3">
    <source>
        <dbReference type="ARBA" id="ARBA00022691"/>
    </source>
</evidence>
<dbReference type="SUPFAM" id="SSF53335">
    <property type="entry name" value="S-adenosyl-L-methionine-dependent methyltransferases"/>
    <property type="match status" value="1"/>
</dbReference>
<organism evidence="4 5">
    <name type="scientific">Bordetella genomosp. 4</name>
    <dbReference type="NCBI Taxonomy" id="463044"/>
    <lineage>
        <taxon>Bacteria</taxon>
        <taxon>Pseudomonadati</taxon>
        <taxon>Pseudomonadota</taxon>
        <taxon>Betaproteobacteria</taxon>
        <taxon>Burkholderiales</taxon>
        <taxon>Alcaligenaceae</taxon>
        <taxon>Bordetella</taxon>
    </lineage>
</organism>
<dbReference type="PROSITE" id="PS51682">
    <property type="entry name" value="SAM_OMT_I"/>
    <property type="match status" value="1"/>
</dbReference>
<keyword evidence="3" id="KW-0949">S-adenosyl-L-methionine</keyword>
<evidence type="ECO:0000256" key="2">
    <source>
        <dbReference type="ARBA" id="ARBA00022679"/>
    </source>
</evidence>
<dbReference type="GO" id="GO:0008171">
    <property type="term" value="F:O-methyltransferase activity"/>
    <property type="evidence" value="ECO:0007669"/>
    <property type="project" value="InterPro"/>
</dbReference>
<dbReference type="Proteomes" id="UP000216885">
    <property type="component" value="Unassembled WGS sequence"/>
</dbReference>